<dbReference type="GO" id="GO:0005768">
    <property type="term" value="C:endosome"/>
    <property type="evidence" value="ECO:0007669"/>
    <property type="project" value="TreeGrafter"/>
</dbReference>
<dbReference type="PROSITE" id="PS50195">
    <property type="entry name" value="PX"/>
    <property type="match status" value="1"/>
</dbReference>
<dbReference type="OrthoDB" id="10064318at2759"/>
<evidence type="ECO:0000256" key="2">
    <source>
        <dbReference type="ARBA" id="ARBA00004287"/>
    </source>
</evidence>
<evidence type="ECO:0000256" key="4">
    <source>
        <dbReference type="ARBA" id="ARBA00010883"/>
    </source>
</evidence>
<feature type="domain" description="PX" evidence="12">
    <location>
        <begin position="139"/>
        <end position="247"/>
    </location>
</feature>
<dbReference type="EMBL" id="JAABOA010003298">
    <property type="protein sequence ID" value="KAF9578816.1"/>
    <property type="molecule type" value="Genomic_DNA"/>
</dbReference>
<evidence type="ECO:0000256" key="11">
    <source>
        <dbReference type="SAM" id="MobiDB-lite"/>
    </source>
</evidence>
<comment type="subcellular location">
    <subcellularLocation>
        <location evidence="3">Cytoplasm</location>
    </subcellularLocation>
    <subcellularLocation>
        <location evidence="2">Membrane</location>
        <topology evidence="2">Peripheral membrane protein</topology>
        <orientation evidence="2">Cytoplasmic side</orientation>
    </subcellularLocation>
</comment>
<evidence type="ECO:0000256" key="7">
    <source>
        <dbReference type="ARBA" id="ARBA00022490"/>
    </source>
</evidence>
<dbReference type="Pfam" id="PF00787">
    <property type="entry name" value="PX"/>
    <property type="match status" value="1"/>
</dbReference>
<evidence type="ECO:0000256" key="5">
    <source>
        <dbReference type="ARBA" id="ARBA00014268"/>
    </source>
</evidence>
<dbReference type="PANTHER" id="PTHR47554">
    <property type="entry name" value="SORTING NEXIN MVP1"/>
    <property type="match status" value="1"/>
</dbReference>
<keyword evidence="7" id="KW-0963">Cytoplasm</keyword>
<comment type="similarity">
    <text evidence="4">Belongs to the sorting nexin family.</text>
</comment>
<dbReference type="InterPro" id="IPR036871">
    <property type="entry name" value="PX_dom_sf"/>
</dbReference>
<dbReference type="InterPro" id="IPR045734">
    <property type="entry name" value="Snx8_BAR_dom"/>
</dbReference>
<dbReference type="SUPFAM" id="SSF64268">
    <property type="entry name" value="PX domain"/>
    <property type="match status" value="1"/>
</dbReference>
<feature type="region of interest" description="Disordered" evidence="11">
    <location>
        <begin position="430"/>
        <end position="457"/>
    </location>
</feature>
<dbReference type="GO" id="GO:0032266">
    <property type="term" value="F:phosphatidylinositol-3-phosphate binding"/>
    <property type="evidence" value="ECO:0007669"/>
    <property type="project" value="TreeGrafter"/>
</dbReference>
<evidence type="ECO:0000256" key="8">
    <source>
        <dbReference type="ARBA" id="ARBA00022927"/>
    </source>
</evidence>
<gene>
    <name evidence="13" type="primary">SNX8_1</name>
    <name evidence="13" type="ORF">BGW38_005202</name>
</gene>
<evidence type="ECO:0000256" key="10">
    <source>
        <dbReference type="ARBA" id="ARBA00072009"/>
    </source>
</evidence>
<dbReference type="FunFam" id="3.30.1520.10:FF:000042">
    <property type="entry name" value="Sorting nexin mvp1"/>
    <property type="match status" value="1"/>
</dbReference>
<evidence type="ECO:0000259" key="12">
    <source>
        <dbReference type="PROSITE" id="PS50195"/>
    </source>
</evidence>
<dbReference type="AlphaFoldDB" id="A0A9P6KBI6"/>
<dbReference type="GO" id="GO:0016020">
    <property type="term" value="C:membrane"/>
    <property type="evidence" value="ECO:0007669"/>
    <property type="project" value="UniProtKB-SubCell"/>
</dbReference>
<evidence type="ECO:0000313" key="13">
    <source>
        <dbReference type="EMBL" id="KAF9578816.1"/>
    </source>
</evidence>
<dbReference type="CDD" id="cd06866">
    <property type="entry name" value="PX_SNX8_Mvp1p_like"/>
    <property type="match status" value="1"/>
</dbReference>
<comment type="caution">
    <text evidence="13">The sequence shown here is derived from an EMBL/GenBank/DDBJ whole genome shotgun (WGS) entry which is preliminary data.</text>
</comment>
<dbReference type="InterPro" id="IPR035704">
    <property type="entry name" value="SNX8/Mvp1_PX"/>
</dbReference>
<dbReference type="InterPro" id="IPR028662">
    <property type="entry name" value="SNX8/Mvp1"/>
</dbReference>
<dbReference type="Pfam" id="PF19566">
    <property type="entry name" value="Snx8_BAR_dom"/>
    <property type="match status" value="1"/>
</dbReference>
<dbReference type="SMART" id="SM00312">
    <property type="entry name" value="PX"/>
    <property type="match status" value="1"/>
</dbReference>
<dbReference type="Gene3D" id="1.20.1270.60">
    <property type="entry name" value="Arfaptin homology (AH) domain/BAR domain"/>
    <property type="match status" value="1"/>
</dbReference>
<sequence length="542" mass="60803">MAQKNMDLTIENLIAHREDLPFPHLPGLDLLDFGSLNETNSPRISHPVHTMTDPWRNSVLSTSVPIHNKINGNGYPSIPPSSSSTIGTVETLHSGRGGSLNGRARGAGTGAGAEASEAAIVIVDPESMRREMYQWLMNVDVIRITFAPEKEGIFLFKHVNYIVESKNRQKTVVRRYSDFYWMLEVLAKKYPYRTLPNLPPKRLGVTDEAFLERRLRGLTRFMNALMRHPILRDDPLVVAFLTEPVEFAVWKKDATISTEDEFSAKLPIPRSLTIHIPENLDAELESVKKRLPASIEYYRSMVHLLGRVQKRAEANAADFTRYSIALNALADCERKCHVDDCYNCGQLSQGYNKISVHLTTVSNILDEQARATQRGMVESLKRHRDLLVSVSEMLHRRDQSRSKEGSVAEMLKKRIVTNEAKLKSLRAASASSTAESNSGSGVGSAAAVGVSGNNSHDGQIERVANSIDSDRADLELHGQRVTLIQHTLWMEISYFHKSHAMIAAMYQTFVHEQMKTSQSMYDNWRALSPVVHDLPMDVNGFN</sequence>
<evidence type="ECO:0000256" key="6">
    <source>
        <dbReference type="ARBA" id="ARBA00022448"/>
    </source>
</evidence>
<dbReference type="PANTHER" id="PTHR47554:SF1">
    <property type="entry name" value="SORTING NEXIN MVP1"/>
    <property type="match status" value="1"/>
</dbReference>
<reference evidence="13" key="1">
    <citation type="journal article" date="2020" name="Fungal Divers.">
        <title>Resolving the Mortierellaceae phylogeny through synthesis of multi-gene phylogenetics and phylogenomics.</title>
        <authorList>
            <person name="Vandepol N."/>
            <person name="Liber J."/>
            <person name="Desiro A."/>
            <person name="Na H."/>
            <person name="Kennedy M."/>
            <person name="Barry K."/>
            <person name="Grigoriev I.V."/>
            <person name="Miller A.N."/>
            <person name="O'Donnell K."/>
            <person name="Stajich J.E."/>
            <person name="Bonito G."/>
        </authorList>
    </citation>
    <scope>NUCLEOTIDE SEQUENCE</scope>
    <source>
        <strain evidence="13">KOD1015</strain>
    </source>
</reference>
<dbReference type="InterPro" id="IPR001683">
    <property type="entry name" value="PX_dom"/>
</dbReference>
<evidence type="ECO:0000256" key="1">
    <source>
        <dbReference type="ARBA" id="ARBA00002474"/>
    </source>
</evidence>
<evidence type="ECO:0000256" key="3">
    <source>
        <dbReference type="ARBA" id="ARBA00004496"/>
    </source>
</evidence>
<keyword evidence="6" id="KW-0813">Transport</keyword>
<proteinExistence type="inferred from homology"/>
<dbReference type="GO" id="GO:0042147">
    <property type="term" value="P:retrograde transport, endosome to Golgi"/>
    <property type="evidence" value="ECO:0007669"/>
    <property type="project" value="InterPro"/>
</dbReference>
<accession>A0A9P6KBI6</accession>
<protein>
    <recommendedName>
        <fullName evidence="5">Sorting nexin MVP1</fullName>
    </recommendedName>
    <alternativeName>
        <fullName evidence="10">Sorting nexin mvp1</fullName>
    </alternativeName>
</protein>
<dbReference type="Gene3D" id="3.30.1520.10">
    <property type="entry name" value="Phox-like domain"/>
    <property type="match status" value="1"/>
</dbReference>
<keyword evidence="8" id="KW-0653">Protein transport</keyword>
<dbReference type="InterPro" id="IPR027267">
    <property type="entry name" value="AH/BAR_dom_sf"/>
</dbReference>
<comment type="function">
    <text evidence="1">Required for vacuolar protein sorting.</text>
</comment>
<keyword evidence="14" id="KW-1185">Reference proteome</keyword>
<keyword evidence="9" id="KW-0472">Membrane</keyword>
<name>A0A9P6KBI6_9FUNG</name>
<dbReference type="Proteomes" id="UP000780801">
    <property type="component" value="Unassembled WGS sequence"/>
</dbReference>
<feature type="compositionally biased region" description="Low complexity" evidence="11">
    <location>
        <begin position="430"/>
        <end position="455"/>
    </location>
</feature>
<organism evidence="13 14">
    <name type="scientific">Lunasporangiospora selenospora</name>
    <dbReference type="NCBI Taxonomy" id="979761"/>
    <lineage>
        <taxon>Eukaryota</taxon>
        <taxon>Fungi</taxon>
        <taxon>Fungi incertae sedis</taxon>
        <taxon>Mucoromycota</taxon>
        <taxon>Mortierellomycotina</taxon>
        <taxon>Mortierellomycetes</taxon>
        <taxon>Mortierellales</taxon>
        <taxon>Mortierellaceae</taxon>
        <taxon>Lunasporangiospora</taxon>
    </lineage>
</organism>
<evidence type="ECO:0000256" key="9">
    <source>
        <dbReference type="ARBA" id="ARBA00023136"/>
    </source>
</evidence>
<evidence type="ECO:0000313" key="14">
    <source>
        <dbReference type="Proteomes" id="UP000780801"/>
    </source>
</evidence>
<dbReference type="GO" id="GO:0006623">
    <property type="term" value="P:protein targeting to vacuole"/>
    <property type="evidence" value="ECO:0007669"/>
    <property type="project" value="TreeGrafter"/>
</dbReference>
<dbReference type="GO" id="GO:0005829">
    <property type="term" value="C:cytosol"/>
    <property type="evidence" value="ECO:0007669"/>
    <property type="project" value="GOC"/>
</dbReference>